<feature type="region of interest" description="Disordered" evidence="9">
    <location>
        <begin position="125"/>
        <end position="146"/>
    </location>
</feature>
<evidence type="ECO:0000313" key="12">
    <source>
        <dbReference type="Proteomes" id="UP000594454"/>
    </source>
</evidence>
<dbReference type="PANTHER" id="PTHR15504:SF0">
    <property type="entry name" value="CILIA- AND FLAGELLA-ASSOCIATED PROTEIN 45"/>
    <property type="match status" value="1"/>
</dbReference>
<protein>
    <recommendedName>
        <fullName evidence="7">Cilia- and flagella-associated protein 45</fullName>
    </recommendedName>
</protein>
<evidence type="ECO:0000256" key="7">
    <source>
        <dbReference type="ARBA" id="ARBA00034142"/>
    </source>
</evidence>
<dbReference type="InParanoid" id="A0A7R8UTN0"/>
<dbReference type="Pfam" id="PF13868">
    <property type="entry name" value="TPH"/>
    <property type="match status" value="1"/>
</dbReference>
<organism evidence="11 12">
    <name type="scientific">Hermetia illucens</name>
    <name type="common">Black soldier fly</name>
    <dbReference type="NCBI Taxonomy" id="343691"/>
    <lineage>
        <taxon>Eukaryota</taxon>
        <taxon>Metazoa</taxon>
        <taxon>Ecdysozoa</taxon>
        <taxon>Arthropoda</taxon>
        <taxon>Hexapoda</taxon>
        <taxon>Insecta</taxon>
        <taxon>Pterygota</taxon>
        <taxon>Neoptera</taxon>
        <taxon>Endopterygota</taxon>
        <taxon>Diptera</taxon>
        <taxon>Brachycera</taxon>
        <taxon>Stratiomyomorpha</taxon>
        <taxon>Stratiomyidae</taxon>
        <taxon>Hermetiinae</taxon>
        <taxon>Hermetia</taxon>
    </lineage>
</organism>
<feature type="domain" description="Trichohyalin-plectin-homology" evidence="10">
    <location>
        <begin position="164"/>
        <end position="511"/>
    </location>
</feature>
<feature type="compositionally biased region" description="Basic and acidic residues" evidence="9">
    <location>
        <begin position="374"/>
        <end position="390"/>
    </location>
</feature>
<dbReference type="FunCoup" id="A0A7R8UTN0">
    <property type="interactions" value="6"/>
</dbReference>
<keyword evidence="5" id="KW-0966">Cell projection</keyword>
<evidence type="ECO:0000256" key="1">
    <source>
        <dbReference type="ARBA" id="ARBA00004230"/>
    </source>
</evidence>
<evidence type="ECO:0000259" key="10">
    <source>
        <dbReference type="Pfam" id="PF13868"/>
    </source>
</evidence>
<gene>
    <name evidence="11" type="ORF">HERILL_LOCUS9546</name>
</gene>
<dbReference type="OrthoDB" id="1902038at2759"/>
<dbReference type="PANTHER" id="PTHR15504">
    <property type="entry name" value="NASOPHARYNGEAL EPITHELIUM SPECIFIC PROTEIN 1"/>
    <property type="match status" value="1"/>
</dbReference>
<dbReference type="InterPro" id="IPR043597">
    <property type="entry name" value="TPH_dom"/>
</dbReference>
<feature type="coiled-coil region" evidence="8">
    <location>
        <begin position="187"/>
        <end position="285"/>
    </location>
</feature>
<evidence type="ECO:0000256" key="3">
    <source>
        <dbReference type="ARBA" id="ARBA00023054"/>
    </source>
</evidence>
<keyword evidence="2" id="KW-0282">Flagellum</keyword>
<name>A0A7R8UTN0_HERIL</name>
<proteinExistence type="inferred from homology"/>
<sequence length="526" mass="63434">MPSSVRSAKSRKSIVMSAQRKEDKPYFQYRRLAKECQSLDRVKQLRPEHPGKDEDKKVIGPSGEVRVMAKRSDHPRIYPTVVPKHEMERLKKASKVITLEETMQEMERIEAEKKRIEQECEERKRQMREIDDKKQKHSKADHKVENFAQEEKAKVLDRAFLLKHEQEEEVKEANRIILAAKCHVIRHAQIQEKLEMARELKEEELRMERLMEQERSKSFKGDDEKIAMTKEQNMKHAQEIKRQLEERERLKLIEGEEIEAEAKMLAQAKAAIERDEEAQVKAKRAKTAKLRADLQKVSELSALFKKMEFDQEREAEMKVQEYMKAKEEREKKLAIERKLAKEALERKQERLINLQQKILESKQELDEMTIRREQEEKEREFRRKQREAALKKKQTNQELAESRMAQLNEMKRRRAMQLEREEADFKRICEKLKEEESKDQQSQLKRQQNKLKYRQEIFRQVNEKEREREEMQRRAKNEYLAWQEKEKLREKNIQSVIQMKLEAMRNAHMPEKFIKDVEKQLKVPVK</sequence>
<feature type="region of interest" description="Disordered" evidence="9">
    <location>
        <begin position="1"/>
        <end position="20"/>
    </location>
</feature>
<reference evidence="11 12" key="1">
    <citation type="submission" date="2020-11" db="EMBL/GenBank/DDBJ databases">
        <authorList>
            <person name="Wallbank WR R."/>
            <person name="Pardo Diaz C."/>
            <person name="Kozak K."/>
            <person name="Martin S."/>
            <person name="Jiggins C."/>
            <person name="Moest M."/>
            <person name="Warren A I."/>
            <person name="Generalovic N T."/>
            <person name="Byers J.R.P. K."/>
            <person name="Montejo-Kovacevich G."/>
            <person name="Yen C E."/>
        </authorList>
    </citation>
    <scope>NUCLEOTIDE SEQUENCE [LARGE SCALE GENOMIC DNA]</scope>
</reference>
<feature type="compositionally biased region" description="Basic and acidic residues" evidence="9">
    <location>
        <begin position="125"/>
        <end position="134"/>
    </location>
</feature>
<accession>A0A7R8UTN0</accession>
<dbReference type="Proteomes" id="UP000594454">
    <property type="component" value="Chromosome 4"/>
</dbReference>
<feature type="compositionally biased region" description="Basic and acidic residues" evidence="9">
    <location>
        <begin position="41"/>
        <end position="58"/>
    </location>
</feature>
<dbReference type="GO" id="GO:0031514">
    <property type="term" value="C:motile cilium"/>
    <property type="evidence" value="ECO:0007669"/>
    <property type="project" value="UniProtKB-SubCell"/>
</dbReference>
<evidence type="ECO:0000256" key="9">
    <source>
        <dbReference type="SAM" id="MobiDB-lite"/>
    </source>
</evidence>
<evidence type="ECO:0000256" key="4">
    <source>
        <dbReference type="ARBA" id="ARBA00023069"/>
    </source>
</evidence>
<feature type="region of interest" description="Disordered" evidence="9">
    <location>
        <begin position="374"/>
        <end position="416"/>
    </location>
</feature>
<dbReference type="AlphaFoldDB" id="A0A7R8UTN0"/>
<evidence type="ECO:0000256" key="8">
    <source>
        <dbReference type="SAM" id="Coils"/>
    </source>
</evidence>
<evidence type="ECO:0000256" key="5">
    <source>
        <dbReference type="ARBA" id="ARBA00023273"/>
    </source>
</evidence>
<keyword evidence="3 8" id="KW-0175">Coiled coil</keyword>
<comment type="subcellular location">
    <subcellularLocation>
        <location evidence="1">Cell projection</location>
        <location evidence="1">Cilium</location>
        <location evidence="1">Flagellum</location>
    </subcellularLocation>
</comment>
<dbReference type="OMA" id="AMRENCL"/>
<dbReference type="EMBL" id="LR899012">
    <property type="protein sequence ID" value="CAD7086802.1"/>
    <property type="molecule type" value="Genomic_DNA"/>
</dbReference>
<keyword evidence="4" id="KW-0969">Cilium</keyword>
<dbReference type="InterPro" id="IPR033253">
    <property type="entry name" value="CFAP45"/>
</dbReference>
<comment type="similarity">
    <text evidence="6">Belongs to the CFAP45 family.</text>
</comment>
<evidence type="ECO:0000313" key="11">
    <source>
        <dbReference type="EMBL" id="CAD7086802.1"/>
    </source>
</evidence>
<keyword evidence="12" id="KW-1185">Reference proteome</keyword>
<feature type="region of interest" description="Disordered" evidence="9">
    <location>
        <begin position="41"/>
        <end position="62"/>
    </location>
</feature>
<evidence type="ECO:0000256" key="2">
    <source>
        <dbReference type="ARBA" id="ARBA00022846"/>
    </source>
</evidence>
<evidence type="ECO:0000256" key="6">
    <source>
        <dbReference type="ARBA" id="ARBA00034116"/>
    </source>
</evidence>